<organism evidence="1 2">
    <name type="scientific">Allacma fusca</name>
    <dbReference type="NCBI Taxonomy" id="39272"/>
    <lineage>
        <taxon>Eukaryota</taxon>
        <taxon>Metazoa</taxon>
        <taxon>Ecdysozoa</taxon>
        <taxon>Arthropoda</taxon>
        <taxon>Hexapoda</taxon>
        <taxon>Collembola</taxon>
        <taxon>Symphypleona</taxon>
        <taxon>Sminthuridae</taxon>
        <taxon>Allacma</taxon>
    </lineage>
</organism>
<accession>A0A8J2P9V3</accession>
<proteinExistence type="predicted"/>
<evidence type="ECO:0000313" key="1">
    <source>
        <dbReference type="EMBL" id="CAG7820301.1"/>
    </source>
</evidence>
<dbReference type="EMBL" id="CAJVCH010474770">
    <property type="protein sequence ID" value="CAG7820301.1"/>
    <property type="molecule type" value="Genomic_DNA"/>
</dbReference>
<name>A0A8J2P9V3_9HEXA</name>
<dbReference type="Proteomes" id="UP000708208">
    <property type="component" value="Unassembled WGS sequence"/>
</dbReference>
<keyword evidence="2" id="KW-1185">Reference proteome</keyword>
<evidence type="ECO:0000313" key="2">
    <source>
        <dbReference type="Proteomes" id="UP000708208"/>
    </source>
</evidence>
<reference evidence="1" key="1">
    <citation type="submission" date="2021-06" db="EMBL/GenBank/DDBJ databases">
        <authorList>
            <person name="Hodson N. C."/>
            <person name="Mongue J. A."/>
            <person name="Jaron S. K."/>
        </authorList>
    </citation>
    <scope>NUCLEOTIDE SEQUENCE</scope>
</reference>
<comment type="caution">
    <text evidence="1">The sequence shown here is derived from an EMBL/GenBank/DDBJ whole genome shotgun (WGS) entry which is preliminary data.</text>
</comment>
<protein>
    <submittedName>
        <fullName evidence="1">Uncharacterized protein</fullName>
    </submittedName>
</protein>
<dbReference type="AlphaFoldDB" id="A0A8J2P9V3"/>
<sequence length="133" mass="15166">MASKTLYWLTNIREVKVSYGRISSLESNEVDITGDKDNVNIGGFLFHLRFSRPSIRERMTYSLGLIIHHDTVCSCEGNVVDLSKREGDRSSSLKLRMDTESEESDKITYCFVARQGSSDGILWIDFNFPFDKA</sequence>
<gene>
    <name evidence="1" type="ORF">AFUS01_LOCUS30699</name>
</gene>